<evidence type="ECO:0000313" key="3">
    <source>
        <dbReference type="EMBL" id="CAF3851963.1"/>
    </source>
</evidence>
<feature type="domain" description="Apple" evidence="2">
    <location>
        <begin position="37"/>
        <end position="92"/>
    </location>
</feature>
<dbReference type="Pfam" id="PF00024">
    <property type="entry name" value="PAN_1"/>
    <property type="match status" value="1"/>
</dbReference>
<proteinExistence type="predicted"/>
<dbReference type="EMBL" id="CAJOAZ010001747">
    <property type="protein sequence ID" value="CAF3851963.1"/>
    <property type="molecule type" value="Genomic_DNA"/>
</dbReference>
<feature type="region of interest" description="Disordered" evidence="1">
    <location>
        <begin position="106"/>
        <end position="132"/>
    </location>
</feature>
<evidence type="ECO:0000313" key="4">
    <source>
        <dbReference type="Proteomes" id="UP000663844"/>
    </source>
</evidence>
<accession>A0A819EGZ3</accession>
<evidence type="ECO:0000256" key="1">
    <source>
        <dbReference type="SAM" id="MobiDB-lite"/>
    </source>
</evidence>
<reference evidence="3" key="1">
    <citation type="submission" date="2021-02" db="EMBL/GenBank/DDBJ databases">
        <authorList>
            <person name="Nowell W R."/>
        </authorList>
    </citation>
    <scope>NUCLEOTIDE SEQUENCE</scope>
</reference>
<dbReference type="AlphaFoldDB" id="A0A819EGZ3"/>
<organism evidence="3 4">
    <name type="scientific">Adineta steineri</name>
    <dbReference type="NCBI Taxonomy" id="433720"/>
    <lineage>
        <taxon>Eukaryota</taxon>
        <taxon>Metazoa</taxon>
        <taxon>Spiralia</taxon>
        <taxon>Gnathifera</taxon>
        <taxon>Rotifera</taxon>
        <taxon>Eurotatoria</taxon>
        <taxon>Bdelloidea</taxon>
        <taxon>Adinetida</taxon>
        <taxon>Adinetidae</taxon>
        <taxon>Adineta</taxon>
    </lineage>
</organism>
<gene>
    <name evidence="3" type="ORF">OXD698_LOCUS21318</name>
</gene>
<comment type="caution">
    <text evidence="3">The sequence shown here is derived from an EMBL/GenBank/DDBJ whole genome shotgun (WGS) entry which is preliminary data.</text>
</comment>
<evidence type="ECO:0000259" key="2">
    <source>
        <dbReference type="Pfam" id="PF00024"/>
    </source>
</evidence>
<dbReference type="InterPro" id="IPR003609">
    <property type="entry name" value="Pan_app"/>
</dbReference>
<dbReference type="Proteomes" id="UP000663844">
    <property type="component" value="Unassembled WGS sequence"/>
</dbReference>
<protein>
    <recommendedName>
        <fullName evidence="2">Apple domain-containing protein</fullName>
    </recommendedName>
</protein>
<sequence>MYNMYFFLTYIFTFAVNAIVITEIHRSSLYYPLSSSAFLGNTTWSTDVSIQSCIWECVYENECQTAIYFNDEKTCSMFADYCQSGSIQSSGNIRVSVICYRQNSATTSTSSSTDSSTSSSTTTSTASSVSISSGRGPYYAYDDIVISCSTPWTNVTIQITVPKIVNATFNNCFNTFSYGQINQYCIDNGTDIIYTWTIISGQTINCGSGTYQIQAQYHLSGTSQPNNVDSYTIILETSNGVTTVSSGYF</sequence>
<name>A0A819EGZ3_9BILA</name>